<gene>
    <name evidence="1" type="ORF">GGE12_006662</name>
</gene>
<dbReference type="AlphaFoldDB" id="A0A7W6RVI1"/>
<evidence type="ECO:0000313" key="1">
    <source>
        <dbReference type="EMBL" id="MBB4278851.1"/>
    </source>
</evidence>
<sequence>MIPPPITKRSEIWLHTIALQVSGYKTKQHSRQNE</sequence>
<dbReference type="EMBL" id="JACIGM010000021">
    <property type="protein sequence ID" value="MBB4278851.1"/>
    <property type="molecule type" value="Genomic_DNA"/>
</dbReference>
<evidence type="ECO:0000313" key="2">
    <source>
        <dbReference type="Proteomes" id="UP000533641"/>
    </source>
</evidence>
<comment type="caution">
    <text evidence="1">The sequence shown here is derived from an EMBL/GenBank/DDBJ whole genome shotgun (WGS) entry which is preliminary data.</text>
</comment>
<organism evidence="1 2">
    <name type="scientific">Rhizobium mongolense</name>
    <dbReference type="NCBI Taxonomy" id="57676"/>
    <lineage>
        <taxon>Bacteria</taxon>
        <taxon>Pseudomonadati</taxon>
        <taxon>Pseudomonadota</taxon>
        <taxon>Alphaproteobacteria</taxon>
        <taxon>Hyphomicrobiales</taxon>
        <taxon>Rhizobiaceae</taxon>
        <taxon>Rhizobium/Agrobacterium group</taxon>
        <taxon>Rhizobium</taxon>
    </lineage>
</organism>
<proteinExistence type="predicted"/>
<dbReference type="Proteomes" id="UP000533641">
    <property type="component" value="Unassembled WGS sequence"/>
</dbReference>
<protein>
    <submittedName>
        <fullName evidence="1">Uncharacterized protein</fullName>
    </submittedName>
</protein>
<name>A0A7W6RVI1_9HYPH</name>
<reference evidence="1 2" key="1">
    <citation type="submission" date="2020-08" db="EMBL/GenBank/DDBJ databases">
        <title>Genomic Encyclopedia of Type Strains, Phase IV (KMG-V): Genome sequencing to study the core and pangenomes of soil and plant-associated prokaryotes.</title>
        <authorList>
            <person name="Whitman W."/>
        </authorList>
    </citation>
    <scope>NUCLEOTIDE SEQUENCE [LARGE SCALE GENOMIC DNA]</scope>
    <source>
        <strain evidence="1 2">SEMIA 402</strain>
    </source>
</reference>
<accession>A0A7W6RVI1</accession>